<name>A0AAV3Y7G7_9GAST</name>
<feature type="compositionally biased region" description="Polar residues" evidence="1">
    <location>
        <begin position="455"/>
        <end position="472"/>
    </location>
</feature>
<dbReference type="Proteomes" id="UP000735302">
    <property type="component" value="Unassembled WGS sequence"/>
</dbReference>
<feature type="region of interest" description="Disordered" evidence="1">
    <location>
        <begin position="97"/>
        <end position="127"/>
    </location>
</feature>
<feature type="region of interest" description="Disordered" evidence="1">
    <location>
        <begin position="345"/>
        <end position="484"/>
    </location>
</feature>
<gene>
    <name evidence="2" type="ORF">PoB_000971600</name>
</gene>
<feature type="compositionally biased region" description="Polar residues" evidence="1">
    <location>
        <begin position="97"/>
        <end position="108"/>
    </location>
</feature>
<proteinExistence type="predicted"/>
<reference evidence="2 3" key="1">
    <citation type="journal article" date="2021" name="Elife">
        <title>Chloroplast acquisition without the gene transfer in kleptoplastic sea slugs, Plakobranchus ocellatus.</title>
        <authorList>
            <person name="Maeda T."/>
            <person name="Takahashi S."/>
            <person name="Yoshida T."/>
            <person name="Shimamura S."/>
            <person name="Takaki Y."/>
            <person name="Nagai Y."/>
            <person name="Toyoda A."/>
            <person name="Suzuki Y."/>
            <person name="Arimoto A."/>
            <person name="Ishii H."/>
            <person name="Satoh N."/>
            <person name="Nishiyama T."/>
            <person name="Hasebe M."/>
            <person name="Maruyama T."/>
            <person name="Minagawa J."/>
            <person name="Obokata J."/>
            <person name="Shigenobu S."/>
        </authorList>
    </citation>
    <scope>NUCLEOTIDE SEQUENCE [LARGE SCALE GENOMIC DNA]</scope>
</reference>
<feature type="compositionally biased region" description="Low complexity" evidence="1">
    <location>
        <begin position="416"/>
        <end position="429"/>
    </location>
</feature>
<organism evidence="2 3">
    <name type="scientific">Plakobranchus ocellatus</name>
    <dbReference type="NCBI Taxonomy" id="259542"/>
    <lineage>
        <taxon>Eukaryota</taxon>
        <taxon>Metazoa</taxon>
        <taxon>Spiralia</taxon>
        <taxon>Lophotrochozoa</taxon>
        <taxon>Mollusca</taxon>
        <taxon>Gastropoda</taxon>
        <taxon>Heterobranchia</taxon>
        <taxon>Euthyneura</taxon>
        <taxon>Panpulmonata</taxon>
        <taxon>Sacoglossa</taxon>
        <taxon>Placobranchoidea</taxon>
        <taxon>Plakobranchidae</taxon>
        <taxon>Plakobranchus</taxon>
    </lineage>
</organism>
<dbReference type="EMBL" id="BLXT01001109">
    <property type="protein sequence ID" value="GFN83210.1"/>
    <property type="molecule type" value="Genomic_DNA"/>
</dbReference>
<feature type="region of interest" description="Disordered" evidence="1">
    <location>
        <begin position="27"/>
        <end position="64"/>
    </location>
</feature>
<comment type="caution">
    <text evidence="2">The sequence shown here is derived from an EMBL/GenBank/DDBJ whole genome shotgun (WGS) entry which is preliminary data.</text>
</comment>
<feature type="compositionally biased region" description="Basic and acidic residues" evidence="1">
    <location>
        <begin position="372"/>
        <end position="415"/>
    </location>
</feature>
<feature type="compositionally biased region" description="Basic and acidic residues" evidence="1">
    <location>
        <begin position="553"/>
        <end position="567"/>
    </location>
</feature>
<protein>
    <submittedName>
        <fullName evidence="2">Uncharacterized protein</fullName>
    </submittedName>
</protein>
<accession>A0AAV3Y7G7</accession>
<evidence type="ECO:0000313" key="2">
    <source>
        <dbReference type="EMBL" id="GFN83210.1"/>
    </source>
</evidence>
<sequence>MPRNSQKAPPTPGALQRRFTTLSLEVLNRVGAHGESPERSGGPHGVFTDNLSASSRAPPPPFVVRHGTVVGANMPDTVQLASHRGKVYIGLQDPVSASTRLSGSTSGRQSKRAMSRGDKRERTSAATTIGRASIIDWADNSTESARERAPLSGELSFMLPPVTKGQQEMLSRPPPGLDTADLLRYRPNPAGTSPNRSPPPRSRAGARPLQHGARPPQNTPSRPDDFSASLRKSVSPRRSVGVSGVMILGGGIRPPLDERWSSHREQIVLRHSRSQTFISPREVGVLTDRSSQFRKHRGGQGSRSMGRANFELPMIDLKCVESPIANLGNLEEKGIRLVRLRRVRRASKRKAPTRQDSDVTNDQSQQGDEDDPGRVSHDDEDFDKFTRISGKMEDDILEKAESIPDKQKDEVKVDLTPRSTTSSASNASRAAREADEQSVIGTNREPYSTPLLPNITPQDTARGSYTTTTIDTPSARLAPPTGPSLPFIVTVDKVTPTPTKQVNTDENLYGNQIDGDSEDKDDDVWSESGPPTAGARRMMHRSSSLLSVPASDTSERRPKIDTHRPVEETANLGLNIDETDDSADGMINRTIATQTAGREETDQ</sequence>
<feature type="compositionally biased region" description="Acidic residues" evidence="1">
    <location>
        <begin position="515"/>
        <end position="525"/>
    </location>
</feature>
<dbReference type="AlphaFoldDB" id="A0AAV3Y7G7"/>
<feature type="region of interest" description="Disordered" evidence="1">
    <location>
        <begin position="497"/>
        <end position="603"/>
    </location>
</feature>
<feature type="region of interest" description="Disordered" evidence="1">
    <location>
        <begin position="166"/>
        <end position="237"/>
    </location>
</feature>
<keyword evidence="3" id="KW-1185">Reference proteome</keyword>
<evidence type="ECO:0000256" key="1">
    <source>
        <dbReference type="SAM" id="MobiDB-lite"/>
    </source>
</evidence>
<evidence type="ECO:0000313" key="3">
    <source>
        <dbReference type="Proteomes" id="UP000735302"/>
    </source>
</evidence>